<proteinExistence type="predicted"/>
<evidence type="ECO:0000313" key="2">
    <source>
        <dbReference type="Proteomes" id="UP000008744"/>
    </source>
</evidence>
<keyword evidence="2" id="KW-1185">Reference proteome</keyword>
<accession>B4G5S5</accession>
<dbReference type="eggNOG" id="ENOG502S9UF">
    <property type="taxonomic scope" value="Eukaryota"/>
</dbReference>
<dbReference type="OrthoDB" id="8181742at2759"/>
<sequence length="123" mass="14530">MWNVSKSCQKLRKETTLGFAAMNKKLSIINDQDLHRLDSFYLECQKYRDYYRDPQNKLIRPKIFTSTGRRGVKNDMTNMPITWVQDDNRPQMFPIEYGTDMSLGKGFQTVGRNSRFTDTSFVR</sequence>
<dbReference type="Proteomes" id="UP000008744">
    <property type="component" value="Unassembled WGS sequence"/>
</dbReference>
<dbReference type="PhylomeDB" id="B4G5S5"/>
<dbReference type="OMA" id="WNVSKSC"/>
<dbReference type="AlphaFoldDB" id="B4G5S5"/>
<name>B4G5S5_DROPE</name>
<evidence type="ECO:0000313" key="1">
    <source>
        <dbReference type="EMBL" id="EDW24941.1"/>
    </source>
</evidence>
<protein>
    <submittedName>
        <fullName evidence="1">GL23114</fullName>
    </submittedName>
</protein>
<dbReference type="STRING" id="7234.B4G5S5"/>
<dbReference type="HOGENOM" id="CLU_1887873_0_0_1"/>
<dbReference type="EMBL" id="CH479179">
    <property type="protein sequence ID" value="EDW24941.1"/>
    <property type="molecule type" value="Genomic_DNA"/>
</dbReference>
<gene>
    <name evidence="1" type="primary">Dper\GL23114</name>
    <name evidence="1" type="ORF">Dper_GL23114</name>
</gene>
<reference evidence="1 2" key="1">
    <citation type="journal article" date="2007" name="Nature">
        <title>Evolution of genes and genomes on the Drosophila phylogeny.</title>
        <authorList>
            <consortium name="Drosophila 12 Genomes Consortium"/>
            <person name="Clark A.G."/>
            <person name="Eisen M.B."/>
            <person name="Smith D.R."/>
            <person name="Bergman C.M."/>
            <person name="Oliver B."/>
            <person name="Markow T.A."/>
            <person name="Kaufman T.C."/>
            <person name="Kellis M."/>
            <person name="Gelbart W."/>
            <person name="Iyer V.N."/>
            <person name="Pollard D.A."/>
            <person name="Sackton T.B."/>
            <person name="Larracuente A.M."/>
            <person name="Singh N.D."/>
            <person name="Abad J.P."/>
            <person name="Abt D.N."/>
            <person name="Adryan B."/>
            <person name="Aguade M."/>
            <person name="Akashi H."/>
            <person name="Anderson W.W."/>
            <person name="Aquadro C.F."/>
            <person name="Ardell D.H."/>
            <person name="Arguello R."/>
            <person name="Artieri C.G."/>
            <person name="Barbash D.A."/>
            <person name="Barker D."/>
            <person name="Barsanti P."/>
            <person name="Batterham P."/>
            <person name="Batzoglou S."/>
            <person name="Begun D."/>
            <person name="Bhutkar A."/>
            <person name="Blanco E."/>
            <person name="Bosak S.A."/>
            <person name="Bradley R.K."/>
            <person name="Brand A.D."/>
            <person name="Brent M.R."/>
            <person name="Brooks A.N."/>
            <person name="Brown R.H."/>
            <person name="Butlin R.K."/>
            <person name="Caggese C."/>
            <person name="Calvi B.R."/>
            <person name="Bernardo de Carvalho A."/>
            <person name="Caspi A."/>
            <person name="Castrezana S."/>
            <person name="Celniker S.E."/>
            <person name="Chang J.L."/>
            <person name="Chapple C."/>
            <person name="Chatterji S."/>
            <person name="Chinwalla A."/>
            <person name="Civetta A."/>
            <person name="Clifton S.W."/>
            <person name="Comeron J.M."/>
            <person name="Costello J.C."/>
            <person name="Coyne J.A."/>
            <person name="Daub J."/>
            <person name="David R.G."/>
            <person name="Delcher A.L."/>
            <person name="Delehaunty K."/>
            <person name="Do C.B."/>
            <person name="Ebling H."/>
            <person name="Edwards K."/>
            <person name="Eickbush T."/>
            <person name="Evans J.D."/>
            <person name="Filipski A."/>
            <person name="Findeiss S."/>
            <person name="Freyhult E."/>
            <person name="Fulton L."/>
            <person name="Fulton R."/>
            <person name="Garcia A.C."/>
            <person name="Gardiner A."/>
            <person name="Garfield D.A."/>
            <person name="Garvin B.E."/>
            <person name="Gibson G."/>
            <person name="Gilbert D."/>
            <person name="Gnerre S."/>
            <person name="Godfrey J."/>
            <person name="Good R."/>
            <person name="Gotea V."/>
            <person name="Gravely B."/>
            <person name="Greenberg A.J."/>
            <person name="Griffiths-Jones S."/>
            <person name="Gross S."/>
            <person name="Guigo R."/>
            <person name="Gustafson E.A."/>
            <person name="Haerty W."/>
            <person name="Hahn M.W."/>
            <person name="Halligan D.L."/>
            <person name="Halpern A.L."/>
            <person name="Halter G.M."/>
            <person name="Han M.V."/>
            <person name="Heger A."/>
            <person name="Hillier L."/>
            <person name="Hinrichs A.S."/>
            <person name="Holmes I."/>
            <person name="Hoskins R.A."/>
            <person name="Hubisz M.J."/>
            <person name="Hultmark D."/>
            <person name="Huntley M.A."/>
            <person name="Jaffe D.B."/>
            <person name="Jagadeeshan S."/>
            <person name="Jeck W.R."/>
            <person name="Johnson J."/>
            <person name="Jones C.D."/>
            <person name="Jordan W.C."/>
            <person name="Karpen G.H."/>
            <person name="Kataoka E."/>
            <person name="Keightley P.D."/>
            <person name="Kheradpour P."/>
            <person name="Kirkness E.F."/>
            <person name="Koerich L.B."/>
            <person name="Kristiansen K."/>
            <person name="Kudrna D."/>
            <person name="Kulathinal R.J."/>
            <person name="Kumar S."/>
            <person name="Kwok R."/>
            <person name="Lander E."/>
            <person name="Langley C.H."/>
            <person name="Lapoint R."/>
            <person name="Lazzaro B.P."/>
            <person name="Lee S.J."/>
            <person name="Levesque L."/>
            <person name="Li R."/>
            <person name="Lin C.F."/>
            <person name="Lin M.F."/>
            <person name="Lindblad-Toh K."/>
            <person name="Llopart A."/>
            <person name="Long M."/>
            <person name="Low L."/>
            <person name="Lozovsky E."/>
            <person name="Lu J."/>
            <person name="Luo M."/>
            <person name="Machado C.A."/>
            <person name="Makalowski W."/>
            <person name="Marzo M."/>
            <person name="Matsuda M."/>
            <person name="Matzkin L."/>
            <person name="McAllister B."/>
            <person name="McBride C.S."/>
            <person name="McKernan B."/>
            <person name="McKernan K."/>
            <person name="Mendez-Lago M."/>
            <person name="Minx P."/>
            <person name="Mollenhauer M.U."/>
            <person name="Montooth K."/>
            <person name="Mount S.M."/>
            <person name="Mu X."/>
            <person name="Myers E."/>
            <person name="Negre B."/>
            <person name="Newfeld S."/>
            <person name="Nielsen R."/>
            <person name="Noor M.A."/>
            <person name="O'Grady P."/>
            <person name="Pachter L."/>
            <person name="Papaceit M."/>
            <person name="Parisi M.J."/>
            <person name="Parisi M."/>
            <person name="Parts L."/>
            <person name="Pedersen J.S."/>
            <person name="Pesole G."/>
            <person name="Phillippy A.M."/>
            <person name="Ponting C.P."/>
            <person name="Pop M."/>
            <person name="Porcelli D."/>
            <person name="Powell J.R."/>
            <person name="Prohaska S."/>
            <person name="Pruitt K."/>
            <person name="Puig M."/>
            <person name="Quesneville H."/>
            <person name="Ram K.R."/>
            <person name="Rand D."/>
            <person name="Rasmussen M.D."/>
            <person name="Reed L.K."/>
            <person name="Reenan R."/>
            <person name="Reily A."/>
            <person name="Remington K.A."/>
            <person name="Rieger T.T."/>
            <person name="Ritchie M.G."/>
            <person name="Robin C."/>
            <person name="Rogers Y.H."/>
            <person name="Rohde C."/>
            <person name="Rozas J."/>
            <person name="Rubenfield M.J."/>
            <person name="Ruiz A."/>
            <person name="Russo S."/>
            <person name="Salzberg S.L."/>
            <person name="Sanchez-Gracia A."/>
            <person name="Saranga D.J."/>
            <person name="Sato H."/>
            <person name="Schaeffer S.W."/>
            <person name="Schatz M.C."/>
            <person name="Schlenke T."/>
            <person name="Schwartz R."/>
            <person name="Segarra C."/>
            <person name="Singh R.S."/>
            <person name="Sirot L."/>
            <person name="Sirota M."/>
            <person name="Sisneros N.B."/>
            <person name="Smith C.D."/>
            <person name="Smith T.F."/>
            <person name="Spieth J."/>
            <person name="Stage D.E."/>
            <person name="Stark A."/>
            <person name="Stephan W."/>
            <person name="Strausberg R.L."/>
            <person name="Strempel S."/>
            <person name="Sturgill D."/>
            <person name="Sutton G."/>
            <person name="Sutton G.G."/>
            <person name="Tao W."/>
            <person name="Teichmann S."/>
            <person name="Tobari Y.N."/>
            <person name="Tomimura Y."/>
            <person name="Tsolas J.M."/>
            <person name="Valente V.L."/>
            <person name="Venter E."/>
            <person name="Venter J.C."/>
            <person name="Vicario S."/>
            <person name="Vieira F.G."/>
            <person name="Vilella A.J."/>
            <person name="Villasante A."/>
            <person name="Walenz B."/>
            <person name="Wang J."/>
            <person name="Wasserman M."/>
            <person name="Watts T."/>
            <person name="Wilson D."/>
            <person name="Wilson R.K."/>
            <person name="Wing R.A."/>
            <person name="Wolfner M.F."/>
            <person name="Wong A."/>
            <person name="Wong G.K."/>
            <person name="Wu C.I."/>
            <person name="Wu G."/>
            <person name="Yamamoto D."/>
            <person name="Yang H.P."/>
            <person name="Yang S.P."/>
            <person name="Yorke J.A."/>
            <person name="Yoshida K."/>
            <person name="Zdobnov E."/>
            <person name="Zhang P."/>
            <person name="Zhang Y."/>
            <person name="Zimin A.V."/>
            <person name="Baldwin J."/>
            <person name="Abdouelleil A."/>
            <person name="Abdulkadir J."/>
            <person name="Abebe A."/>
            <person name="Abera B."/>
            <person name="Abreu J."/>
            <person name="Acer S.C."/>
            <person name="Aftuck L."/>
            <person name="Alexander A."/>
            <person name="An P."/>
            <person name="Anderson E."/>
            <person name="Anderson S."/>
            <person name="Arachi H."/>
            <person name="Azer M."/>
            <person name="Bachantsang P."/>
            <person name="Barry A."/>
            <person name="Bayul T."/>
            <person name="Berlin A."/>
            <person name="Bessette D."/>
            <person name="Bloom T."/>
            <person name="Blye J."/>
            <person name="Boguslavskiy L."/>
            <person name="Bonnet C."/>
            <person name="Boukhgalter B."/>
            <person name="Bourzgui I."/>
            <person name="Brown A."/>
            <person name="Cahill P."/>
            <person name="Channer S."/>
            <person name="Cheshatsang Y."/>
            <person name="Chuda L."/>
            <person name="Citroen M."/>
            <person name="Collymore A."/>
            <person name="Cooke P."/>
            <person name="Costello M."/>
            <person name="D'Aco K."/>
            <person name="Daza R."/>
            <person name="De Haan G."/>
            <person name="DeGray S."/>
            <person name="DeMaso C."/>
            <person name="Dhargay N."/>
            <person name="Dooley K."/>
            <person name="Dooley E."/>
            <person name="Doricent M."/>
            <person name="Dorje P."/>
            <person name="Dorjee K."/>
            <person name="Dupes A."/>
            <person name="Elong R."/>
            <person name="Falk J."/>
            <person name="Farina A."/>
            <person name="Faro S."/>
            <person name="Ferguson D."/>
            <person name="Fisher S."/>
            <person name="Foley C.D."/>
            <person name="Franke A."/>
            <person name="Friedrich D."/>
            <person name="Gadbois L."/>
            <person name="Gearin G."/>
            <person name="Gearin C.R."/>
            <person name="Giannoukos G."/>
            <person name="Goode T."/>
            <person name="Graham J."/>
            <person name="Grandbois E."/>
            <person name="Grewal S."/>
            <person name="Gyaltsen K."/>
            <person name="Hafez N."/>
            <person name="Hagos B."/>
            <person name="Hall J."/>
            <person name="Henson C."/>
            <person name="Hollinger A."/>
            <person name="Honan T."/>
            <person name="Huard M.D."/>
            <person name="Hughes L."/>
            <person name="Hurhula B."/>
            <person name="Husby M.E."/>
            <person name="Kamat A."/>
            <person name="Kanga B."/>
            <person name="Kashin S."/>
            <person name="Khazanovich D."/>
            <person name="Kisner P."/>
            <person name="Lance K."/>
            <person name="Lara M."/>
            <person name="Lee W."/>
            <person name="Lennon N."/>
            <person name="Letendre F."/>
            <person name="LeVine R."/>
            <person name="Lipovsky A."/>
            <person name="Liu X."/>
            <person name="Liu J."/>
            <person name="Liu S."/>
            <person name="Lokyitsang T."/>
            <person name="Lokyitsang Y."/>
            <person name="Lubonja R."/>
            <person name="Lui A."/>
            <person name="MacDonald P."/>
            <person name="Magnisalis V."/>
            <person name="Maru K."/>
            <person name="Matthews C."/>
            <person name="McCusker W."/>
            <person name="McDonough S."/>
            <person name="Mehta T."/>
            <person name="Meldrim J."/>
            <person name="Meneus L."/>
            <person name="Mihai O."/>
            <person name="Mihalev A."/>
            <person name="Mihova T."/>
            <person name="Mittelman R."/>
            <person name="Mlenga V."/>
            <person name="Montmayeur A."/>
            <person name="Mulrain L."/>
            <person name="Navidi A."/>
            <person name="Naylor J."/>
            <person name="Negash T."/>
            <person name="Nguyen T."/>
            <person name="Nguyen N."/>
            <person name="Nicol R."/>
            <person name="Norbu C."/>
            <person name="Norbu N."/>
            <person name="Novod N."/>
            <person name="O'Neill B."/>
            <person name="Osman S."/>
            <person name="Markiewicz E."/>
            <person name="Oyono O.L."/>
            <person name="Patti C."/>
            <person name="Phunkhang P."/>
            <person name="Pierre F."/>
            <person name="Priest M."/>
            <person name="Raghuraman S."/>
            <person name="Rege F."/>
            <person name="Reyes R."/>
            <person name="Rise C."/>
            <person name="Rogov P."/>
            <person name="Ross K."/>
            <person name="Ryan E."/>
            <person name="Settipalli S."/>
            <person name="Shea T."/>
            <person name="Sherpa N."/>
            <person name="Shi L."/>
            <person name="Shih D."/>
            <person name="Sparrow T."/>
            <person name="Spaulding J."/>
            <person name="Stalker J."/>
            <person name="Stange-Thomann N."/>
            <person name="Stavropoulos S."/>
            <person name="Stone C."/>
            <person name="Strader C."/>
            <person name="Tesfaye S."/>
            <person name="Thomson T."/>
            <person name="Thoulutsang Y."/>
            <person name="Thoulutsang D."/>
            <person name="Topham K."/>
            <person name="Topping I."/>
            <person name="Tsamla T."/>
            <person name="Vassiliev H."/>
            <person name="Vo A."/>
            <person name="Wangchuk T."/>
            <person name="Wangdi T."/>
            <person name="Weiand M."/>
            <person name="Wilkinson J."/>
            <person name="Wilson A."/>
            <person name="Yadav S."/>
            <person name="Young G."/>
            <person name="Yu Q."/>
            <person name="Zembek L."/>
            <person name="Zhong D."/>
            <person name="Zimmer A."/>
            <person name="Zwirko Z."/>
            <person name="Jaffe D.B."/>
            <person name="Alvarez P."/>
            <person name="Brockman W."/>
            <person name="Butler J."/>
            <person name="Chin C."/>
            <person name="Gnerre S."/>
            <person name="Grabherr M."/>
            <person name="Kleber M."/>
            <person name="Mauceli E."/>
            <person name="MacCallum I."/>
        </authorList>
    </citation>
    <scope>NUCLEOTIDE SEQUENCE [LARGE SCALE GENOMIC DNA]</scope>
    <source>
        <strain evidence="2">MSH-3 / Tucson 14011-0111.49</strain>
    </source>
</reference>
<dbReference type="KEGG" id="dpe:6588430"/>
<organism evidence="2">
    <name type="scientific">Drosophila persimilis</name>
    <name type="common">Fruit fly</name>
    <dbReference type="NCBI Taxonomy" id="7234"/>
    <lineage>
        <taxon>Eukaryota</taxon>
        <taxon>Metazoa</taxon>
        <taxon>Ecdysozoa</taxon>
        <taxon>Arthropoda</taxon>
        <taxon>Hexapoda</taxon>
        <taxon>Insecta</taxon>
        <taxon>Pterygota</taxon>
        <taxon>Neoptera</taxon>
        <taxon>Endopterygota</taxon>
        <taxon>Diptera</taxon>
        <taxon>Brachycera</taxon>
        <taxon>Muscomorpha</taxon>
        <taxon>Ephydroidea</taxon>
        <taxon>Drosophilidae</taxon>
        <taxon>Drosophila</taxon>
        <taxon>Sophophora</taxon>
    </lineage>
</organism>